<dbReference type="SMART" id="SM00256">
    <property type="entry name" value="FBOX"/>
    <property type="match status" value="1"/>
</dbReference>
<dbReference type="AlphaFoldDB" id="A0AAD5S148"/>
<dbReference type="CDD" id="cd09917">
    <property type="entry name" value="F-box_SF"/>
    <property type="match status" value="1"/>
</dbReference>
<evidence type="ECO:0000259" key="1">
    <source>
        <dbReference type="SMART" id="SM00256"/>
    </source>
</evidence>
<dbReference type="SUPFAM" id="SSF81383">
    <property type="entry name" value="F-box domain"/>
    <property type="match status" value="1"/>
</dbReference>
<protein>
    <recommendedName>
        <fullName evidence="1">F-box domain-containing protein</fullName>
    </recommendedName>
</protein>
<gene>
    <name evidence="2" type="ORF">HK097_004702</name>
</gene>
<comment type="caution">
    <text evidence="2">The sequence shown here is derived from an EMBL/GenBank/DDBJ whole genome shotgun (WGS) entry which is preliminary data.</text>
</comment>
<feature type="non-terminal residue" evidence="2">
    <location>
        <position position="242"/>
    </location>
</feature>
<accession>A0AAD5S148</accession>
<reference evidence="2" key="1">
    <citation type="submission" date="2020-05" db="EMBL/GenBank/DDBJ databases">
        <title>Phylogenomic resolution of chytrid fungi.</title>
        <authorList>
            <person name="Stajich J.E."/>
            <person name="Amses K."/>
            <person name="Simmons R."/>
            <person name="Seto K."/>
            <person name="Myers J."/>
            <person name="Bonds A."/>
            <person name="Quandt C.A."/>
            <person name="Barry K."/>
            <person name="Liu P."/>
            <person name="Grigoriev I."/>
            <person name="Longcore J.E."/>
            <person name="James T.Y."/>
        </authorList>
    </citation>
    <scope>NUCLEOTIDE SEQUENCE</scope>
    <source>
        <strain evidence="2">JEL0318</strain>
    </source>
</reference>
<dbReference type="InterPro" id="IPR001810">
    <property type="entry name" value="F-box_dom"/>
</dbReference>
<evidence type="ECO:0000313" key="2">
    <source>
        <dbReference type="EMBL" id="KAJ3033869.1"/>
    </source>
</evidence>
<organism evidence="2 3">
    <name type="scientific">Rhizophlyctis rosea</name>
    <dbReference type="NCBI Taxonomy" id="64517"/>
    <lineage>
        <taxon>Eukaryota</taxon>
        <taxon>Fungi</taxon>
        <taxon>Fungi incertae sedis</taxon>
        <taxon>Chytridiomycota</taxon>
        <taxon>Chytridiomycota incertae sedis</taxon>
        <taxon>Chytridiomycetes</taxon>
        <taxon>Rhizophlyctidales</taxon>
        <taxon>Rhizophlyctidaceae</taxon>
        <taxon>Rhizophlyctis</taxon>
    </lineage>
</organism>
<name>A0AAD5S148_9FUNG</name>
<feature type="domain" description="F-box" evidence="1">
    <location>
        <begin position="34"/>
        <end position="74"/>
    </location>
</feature>
<dbReference type="EMBL" id="JADGJD010002231">
    <property type="protein sequence ID" value="KAJ3033869.1"/>
    <property type="molecule type" value="Genomic_DNA"/>
</dbReference>
<dbReference type="InterPro" id="IPR036047">
    <property type="entry name" value="F-box-like_dom_sf"/>
</dbReference>
<dbReference type="Pfam" id="PF00646">
    <property type="entry name" value="F-box"/>
    <property type="match status" value="1"/>
</dbReference>
<proteinExistence type="predicted"/>
<evidence type="ECO:0000313" key="3">
    <source>
        <dbReference type="Proteomes" id="UP001212841"/>
    </source>
</evidence>
<sequence length="242" mass="27153">MTATDNPRYPLRRTPARHAAWKANGVLQLSPLPVPPELFFIILKRLPYGDLKKCARVSALWKAAADYLTYGKELSLTLTKTIGRKQYEVKVPMYLRQRLLLDPGTSQYIVEFIPAAVVHISRSMTVPNTLTISAPSLPTSQTYAISTGTCLPYPSGRPTIVGPTDPDFYSTLQPPVNSYYGNWTPPVYNANPSIRLGQPYQEGVQKIYSSSFTLRFGWIAHPNLLDPTKSKRENQHRNSQTT</sequence>
<keyword evidence="3" id="KW-1185">Reference proteome</keyword>
<dbReference type="Proteomes" id="UP001212841">
    <property type="component" value="Unassembled WGS sequence"/>
</dbReference>